<dbReference type="OrthoDB" id="9762921at2"/>
<feature type="domain" description="FAD-dependent protein C-terminal" evidence="1">
    <location>
        <begin position="280"/>
        <end position="474"/>
    </location>
</feature>
<organism evidence="2 3">
    <name type="scientific">Anaerostipes rhamnosivorans</name>
    <dbReference type="NCBI Taxonomy" id="1229621"/>
    <lineage>
        <taxon>Bacteria</taxon>
        <taxon>Bacillati</taxon>
        <taxon>Bacillota</taxon>
        <taxon>Clostridia</taxon>
        <taxon>Lachnospirales</taxon>
        <taxon>Lachnospiraceae</taxon>
        <taxon>Anaerostipes</taxon>
    </lineage>
</organism>
<dbReference type="PIRSF" id="PIRSF038984">
    <property type="entry name" value="FAD_binding_protein"/>
    <property type="match status" value="1"/>
</dbReference>
<dbReference type="Gene3D" id="3.30.70.2700">
    <property type="match status" value="1"/>
</dbReference>
<dbReference type="PANTHER" id="PTHR42842:SF3">
    <property type="entry name" value="FAD_NAD(P)-BINDING OXIDOREDUCTASE FAMILY PROTEIN"/>
    <property type="match status" value="1"/>
</dbReference>
<dbReference type="KEGG" id="arf:AR1Y2_1619"/>
<dbReference type="RefSeq" id="WP_137328500.1">
    <property type="nucleotide sequence ID" value="NZ_CP040058.1"/>
</dbReference>
<dbReference type="Proteomes" id="UP000298653">
    <property type="component" value="Chromosome"/>
</dbReference>
<reference evidence="2 3" key="1">
    <citation type="submission" date="2019-05" db="EMBL/GenBank/DDBJ databases">
        <title>Complete genome sequencing of Anaerostipes rhamnosivorans.</title>
        <authorList>
            <person name="Bui T.P.N."/>
            <person name="de Vos W.M."/>
        </authorList>
    </citation>
    <scope>NUCLEOTIDE SEQUENCE [LARGE SCALE GENOMIC DNA]</scope>
    <source>
        <strain evidence="2 3">1y2</strain>
    </source>
</reference>
<dbReference type="SUPFAM" id="SSF51905">
    <property type="entry name" value="FAD/NAD(P)-binding domain"/>
    <property type="match status" value="1"/>
</dbReference>
<gene>
    <name evidence="2" type="ORF">AR1Y2_1619</name>
</gene>
<dbReference type="Pfam" id="PF21688">
    <property type="entry name" value="FAD-depend_C"/>
    <property type="match status" value="1"/>
</dbReference>
<keyword evidence="3" id="KW-1185">Reference proteome</keyword>
<dbReference type="Gene3D" id="3.50.50.60">
    <property type="entry name" value="FAD/NAD(P)-binding domain"/>
    <property type="match status" value="2"/>
</dbReference>
<evidence type="ECO:0000313" key="3">
    <source>
        <dbReference type="Proteomes" id="UP000298653"/>
    </source>
</evidence>
<sequence length="531" mass="58790">MIRISQIKLPAVHTKKQLEQKIKKEVHYAQFQTYEIFKRSLDARKKDQISYVYTVDVEMEREQEFLKRNKNSKITKVEKKQYHIPVCKKEIPARPVVIGMGPAGLFAALVLAEVGLKPVLVERGKPVEERMKDVDAFWETGVLNPESNVQFGEGGAGTFSDGKLNTAVKDKFGRNRFVLETFVKYGAPEEILYDGKPHIGTDLLCKVVANMRAAICHAGGEVLFESKVTDIRTEDHRLSGLVINGAELLECEAAVLAVGHSARDTFEMLYDRKLFMTPKSFAIGVRVEHPRQRIDESQYGKAAESGKLPTASYKLTYRASNGRSVYSFCMCPGGFVVNASSENGRLTVNGMSNHDRMAENSNSAIIASVTPEDFGDDHPLAGVSFQRKWEEKAYQAGRGRIPVQKLSDFRENRASECFGAILPNTKGKTAFANIRECLPDEISEAILEGMDAFEKKIRGFSDGDTVLSGIEARTSSPLRMERDETFQGSIPGIYPCGEGAGYAGGITSAAIDGIKTAEQLIENMGKKYNIL</sequence>
<dbReference type="InterPro" id="IPR028348">
    <property type="entry name" value="FAD-binding_protein"/>
</dbReference>
<dbReference type="InterPro" id="IPR036188">
    <property type="entry name" value="FAD/NAD-bd_sf"/>
</dbReference>
<evidence type="ECO:0000313" key="2">
    <source>
        <dbReference type="EMBL" id="QCP35073.1"/>
    </source>
</evidence>
<name>A0A4P8IGJ1_9FIRM</name>
<dbReference type="PANTHER" id="PTHR42842">
    <property type="entry name" value="FAD/NAD(P)-BINDING OXIDOREDUCTASE"/>
    <property type="match status" value="1"/>
</dbReference>
<proteinExistence type="predicted"/>
<dbReference type="PRINTS" id="PR00368">
    <property type="entry name" value="FADPNR"/>
</dbReference>
<dbReference type="EMBL" id="CP040058">
    <property type="protein sequence ID" value="QCP35073.1"/>
    <property type="molecule type" value="Genomic_DNA"/>
</dbReference>
<evidence type="ECO:0000259" key="1">
    <source>
        <dbReference type="Pfam" id="PF21688"/>
    </source>
</evidence>
<protein>
    <submittedName>
        <fullName evidence="2">NAD(FAD)-utilizing dehydrogenase-like protein</fullName>
    </submittedName>
</protein>
<accession>A0A4P8IGJ1</accession>
<dbReference type="AlphaFoldDB" id="A0A4P8IGJ1"/>
<dbReference type="InterPro" id="IPR049516">
    <property type="entry name" value="FAD-depend_C"/>
</dbReference>